<evidence type="ECO:0000313" key="3">
    <source>
        <dbReference type="EMBL" id="VFJ53355.1"/>
    </source>
</evidence>
<proteinExistence type="predicted"/>
<keyword evidence="1" id="KW-0732">Signal</keyword>
<gene>
    <name evidence="3" type="ORF">BECKFW1821A_GA0114235_10424</name>
    <name evidence="2" type="ORF">BECKFW1821B_GA0114236_101224</name>
</gene>
<evidence type="ECO:0000256" key="1">
    <source>
        <dbReference type="SAM" id="SignalP"/>
    </source>
</evidence>
<dbReference type="EMBL" id="CAADEW010000042">
    <property type="protein sequence ID" value="VFJ53355.1"/>
    <property type="molecule type" value="Genomic_DNA"/>
</dbReference>
<dbReference type="PIRSF" id="PIRSF028288">
    <property type="entry name" value="UCP028288"/>
    <property type="match status" value="1"/>
</dbReference>
<dbReference type="SUPFAM" id="SSF54427">
    <property type="entry name" value="NTF2-like"/>
    <property type="match status" value="1"/>
</dbReference>
<reference evidence="3" key="1">
    <citation type="submission" date="2019-02" db="EMBL/GenBank/DDBJ databases">
        <authorList>
            <person name="Gruber-Vodicka R. H."/>
            <person name="Seah K. B. B."/>
        </authorList>
    </citation>
    <scope>NUCLEOTIDE SEQUENCE</scope>
    <source>
        <strain evidence="2">BECK_BZ106</strain>
        <strain evidence="3">BECK_BZ15</strain>
    </source>
</reference>
<feature type="chain" id="PRO_5036113354" description="Phosphoribosyl-AMP cyclohydrolase" evidence="1">
    <location>
        <begin position="23"/>
        <end position="178"/>
    </location>
</feature>
<protein>
    <recommendedName>
        <fullName evidence="4">Phosphoribosyl-AMP cyclohydrolase</fullName>
    </recommendedName>
</protein>
<sequence>MKKSVLTTTGISILLLGNVSFAEQTSITKAEVLEAQKVWGDGIVAIGNAYTKKGDYKALATAHVDTLYAYDEGTVLFKPTKAAAQQFRLTEPDAISYFVTGVVPEDHGFALQPWSAVRFDNAGIIIDGDSAVAMGNYFFTDAKTGKEAKVEYTFGYVRAPDGKLLINVHHSAFPYQPH</sequence>
<name>A0A450SJ06_9GAMM</name>
<accession>A0A450SJ06</accession>
<dbReference type="Gene3D" id="3.10.450.50">
    <property type="match status" value="1"/>
</dbReference>
<dbReference type="InterPro" id="IPR016878">
    <property type="entry name" value="MICAH-like"/>
</dbReference>
<evidence type="ECO:0008006" key="4">
    <source>
        <dbReference type="Google" id="ProtNLM"/>
    </source>
</evidence>
<evidence type="ECO:0000313" key="2">
    <source>
        <dbReference type="EMBL" id="VFJ52459.1"/>
    </source>
</evidence>
<dbReference type="InterPro" id="IPR032710">
    <property type="entry name" value="NTF2-like_dom_sf"/>
</dbReference>
<dbReference type="EMBL" id="CAADFD010000012">
    <property type="protein sequence ID" value="VFJ52459.1"/>
    <property type="molecule type" value="Genomic_DNA"/>
</dbReference>
<feature type="signal peptide" evidence="1">
    <location>
        <begin position="1"/>
        <end position="22"/>
    </location>
</feature>
<dbReference type="AlphaFoldDB" id="A0A450SJ06"/>
<organism evidence="3">
    <name type="scientific">Candidatus Kentrum sp. FW</name>
    <dbReference type="NCBI Taxonomy" id="2126338"/>
    <lineage>
        <taxon>Bacteria</taxon>
        <taxon>Pseudomonadati</taxon>
        <taxon>Pseudomonadota</taxon>
        <taxon>Gammaproteobacteria</taxon>
        <taxon>Candidatus Kentrum</taxon>
    </lineage>
</organism>